<evidence type="ECO:0000313" key="2">
    <source>
        <dbReference type="EMBL" id="RAU16814.1"/>
    </source>
</evidence>
<dbReference type="Proteomes" id="UP000250744">
    <property type="component" value="Unassembled WGS sequence"/>
</dbReference>
<feature type="transmembrane region" description="Helical" evidence="1">
    <location>
        <begin position="15"/>
        <end position="36"/>
    </location>
</feature>
<gene>
    <name evidence="2" type="ORF">DN062_16290</name>
</gene>
<keyword evidence="3" id="KW-1185">Reference proteome</keyword>
<dbReference type="Pfam" id="PF14110">
    <property type="entry name" value="DUF4282"/>
    <property type="match status" value="1"/>
</dbReference>
<evidence type="ECO:0008006" key="4">
    <source>
        <dbReference type="Google" id="ProtNLM"/>
    </source>
</evidence>
<dbReference type="InterPro" id="IPR025557">
    <property type="entry name" value="DUF4282"/>
</dbReference>
<keyword evidence="1" id="KW-0472">Membrane</keyword>
<organism evidence="2 3">
    <name type="scientific">Nitrincola tibetensis</name>
    <dbReference type="NCBI Taxonomy" id="2219697"/>
    <lineage>
        <taxon>Bacteria</taxon>
        <taxon>Pseudomonadati</taxon>
        <taxon>Pseudomonadota</taxon>
        <taxon>Gammaproteobacteria</taxon>
        <taxon>Oceanospirillales</taxon>
        <taxon>Oceanospirillaceae</taxon>
        <taxon>Nitrincola</taxon>
    </lineage>
</organism>
<evidence type="ECO:0000256" key="1">
    <source>
        <dbReference type="SAM" id="Phobius"/>
    </source>
</evidence>
<proteinExistence type="predicted"/>
<evidence type="ECO:0000313" key="3">
    <source>
        <dbReference type="Proteomes" id="UP000250744"/>
    </source>
</evidence>
<dbReference type="OrthoDB" id="280522at2"/>
<name>A0A364NIE1_9GAMM</name>
<keyword evidence="1" id="KW-1133">Transmembrane helix</keyword>
<feature type="transmembrane region" description="Helical" evidence="1">
    <location>
        <begin position="48"/>
        <end position="72"/>
    </location>
</feature>
<accession>A0A364NIE1</accession>
<dbReference type="AlphaFoldDB" id="A0A364NIE1"/>
<keyword evidence="1" id="KW-0812">Transmembrane</keyword>
<sequence>MKNVLFFDNMLTPKIITLIYWLLLLGVIFGSLQYIFGGWGGFTIGKFFMGLLYMVGGAIAARVWCELLIVLFKMNEALQALRNKSS</sequence>
<comment type="caution">
    <text evidence="2">The sequence shown here is derived from an EMBL/GenBank/DDBJ whole genome shotgun (WGS) entry which is preliminary data.</text>
</comment>
<reference evidence="2 3" key="1">
    <citation type="submission" date="2018-06" db="EMBL/GenBank/DDBJ databases">
        <title>Nitrincola tibetense sp. nov., isolated from Lake XuguoCo on Tibetan Plateau.</title>
        <authorList>
            <person name="Xing P."/>
        </authorList>
    </citation>
    <scope>NUCLEOTIDE SEQUENCE [LARGE SCALE GENOMIC DNA]</scope>
    <source>
        <strain evidence="3">xg18</strain>
    </source>
</reference>
<dbReference type="EMBL" id="QKRX01000016">
    <property type="protein sequence ID" value="RAU16814.1"/>
    <property type="molecule type" value="Genomic_DNA"/>
</dbReference>
<protein>
    <recommendedName>
        <fullName evidence="4">DUF4282 domain-containing protein</fullName>
    </recommendedName>
</protein>